<keyword evidence="2" id="KW-1185">Reference proteome</keyword>
<reference evidence="1 2" key="2">
    <citation type="submission" date="2024-03" db="EMBL/GenBank/DDBJ databases">
        <title>The Genome Sequence of Enterococcus sp. DIV0205d.</title>
        <authorList>
            <consortium name="The Broad Institute Genomics Platform"/>
            <consortium name="The Broad Institute Microbial Omics Core"/>
            <consortium name="The Broad Institute Genomic Center for Infectious Diseases"/>
            <person name="Earl A."/>
            <person name="Manson A."/>
            <person name="Gilmore M."/>
            <person name="Schwartman J."/>
            <person name="Shea T."/>
            <person name="Abouelleil A."/>
            <person name="Cao P."/>
            <person name="Chapman S."/>
            <person name="Cusick C."/>
            <person name="Young S."/>
            <person name="Neafsey D."/>
            <person name="Nusbaum C."/>
            <person name="Birren B."/>
        </authorList>
    </citation>
    <scope>NUCLEOTIDE SEQUENCE [LARGE SCALE GENOMIC DNA]</scope>
    <source>
        <strain evidence="1 2">7F3_DIV0205</strain>
    </source>
</reference>
<dbReference type="Proteomes" id="UP000194948">
    <property type="component" value="Chromosome"/>
</dbReference>
<evidence type="ECO:0000313" key="2">
    <source>
        <dbReference type="Proteomes" id="UP000194948"/>
    </source>
</evidence>
<dbReference type="RefSeq" id="WP_086315401.1">
    <property type="nucleotide sequence ID" value="NZ_CP147244.1"/>
</dbReference>
<sequence length="71" mass="7909">MPKFYKNLKTGAVITAREYQAKIVNNMAETTADLSTMGLGAYSSFANKVFEGELDNYSQYAPYDPEENGRS</sequence>
<organism evidence="1 2">
    <name type="scientific">Candidatus Enterococcus palustris</name>
    <dbReference type="NCBI Taxonomy" id="1834189"/>
    <lineage>
        <taxon>Bacteria</taxon>
        <taxon>Bacillati</taxon>
        <taxon>Bacillota</taxon>
        <taxon>Bacilli</taxon>
        <taxon>Lactobacillales</taxon>
        <taxon>Enterococcaceae</taxon>
        <taxon>Enterococcus</taxon>
    </lineage>
</organism>
<dbReference type="EMBL" id="CP147244">
    <property type="protein sequence ID" value="WYK01749.1"/>
    <property type="molecule type" value="Genomic_DNA"/>
</dbReference>
<accession>A0AAQ3Y7X4</accession>
<gene>
    <name evidence="1" type="ORF">A5821_002886</name>
</gene>
<name>A0AAQ3Y7X4_9ENTE</name>
<protein>
    <submittedName>
        <fullName evidence="1">Uncharacterized protein</fullName>
    </submittedName>
</protein>
<dbReference type="AlphaFoldDB" id="A0AAQ3Y7X4"/>
<proteinExistence type="predicted"/>
<evidence type="ECO:0000313" key="1">
    <source>
        <dbReference type="EMBL" id="WYK01749.1"/>
    </source>
</evidence>
<reference evidence="2" key="1">
    <citation type="submission" date="2017-05" db="EMBL/GenBank/DDBJ databases">
        <title>The Genome Sequence of EEnterococcus faecalis 9F2_4866.</title>
        <authorList>
            <consortium name="The Broad Institute Genomics Platform"/>
            <consortium name="The Broad Institute Genomic Center for Infectious Diseases"/>
            <person name="Earl A."/>
            <person name="Manson A."/>
            <person name="Schwartman J."/>
            <person name="Gilmore M."/>
            <person name="Abouelleil A."/>
            <person name="Cao P."/>
            <person name="Chapman S."/>
            <person name="Cusick C."/>
            <person name="Shea T."/>
            <person name="Young S."/>
            <person name="Neafsey D."/>
            <person name="Nusbaum C."/>
            <person name="Birren B."/>
        </authorList>
    </citation>
    <scope>NUCLEOTIDE SEQUENCE [LARGE SCALE GENOMIC DNA]</scope>
    <source>
        <strain evidence="2">7F3_DIV0205</strain>
    </source>
</reference>